<sequence length="405" mass="43229">MKILVLNAGSSSHKSCLFDLSQGAEGAAPHPLWRAALDWTHQQGKVELSASGAGESIQQVLSITDKAKGIEAMVKTLVEGPTQVLGELAEIAAVGHRVVHGGRHYQQPVVIDDEVKATIQSLIPLAPAHNPANLQGIEAIAQSLGNIPQVAVFDTAFHSSMPEAAATYPGPYAWVEQGIRRYGFHGISHQYVAQRAADLMGEDIASLKLLTCHLGNGCSLAAVTNGVCVDTTMGFTPLDGLMMGSRSGSVDPGILIYLMRQEGYSADQLDTLLNKESGLKGLSGISNDMRVVVEAMEQGNAPAKLAIEVFIHRLRREMGAMIASLSGLDGVVFTAGMGENSPLLWRQACAPFEFLGLRLKAELNRAKDDQDIAAMDSAVRVLVVHTQEEWAIAHSCLSLLESKHA</sequence>
<comment type="subcellular location">
    <subcellularLocation>
        <location evidence="6">Cytoplasm</location>
    </subcellularLocation>
</comment>
<dbReference type="HAMAP" id="MF_00020">
    <property type="entry name" value="Acetate_kinase"/>
    <property type="match status" value="1"/>
</dbReference>
<evidence type="ECO:0000313" key="9">
    <source>
        <dbReference type="Proteomes" id="UP000185557"/>
    </source>
</evidence>
<dbReference type="PRINTS" id="PR00471">
    <property type="entry name" value="ACETATEKNASE"/>
</dbReference>
<dbReference type="InterPro" id="IPR004372">
    <property type="entry name" value="Ac/propionate_kinase"/>
</dbReference>
<keyword evidence="6" id="KW-0479">Metal-binding</keyword>
<evidence type="ECO:0000256" key="2">
    <source>
        <dbReference type="ARBA" id="ARBA00022679"/>
    </source>
</evidence>
<dbReference type="Pfam" id="PF00871">
    <property type="entry name" value="Acetate_kinase"/>
    <property type="match status" value="1"/>
</dbReference>
<dbReference type="AlphaFoldDB" id="A0A1U7J2E0"/>
<dbReference type="PANTHER" id="PTHR21060:SF15">
    <property type="entry name" value="ACETATE KINASE-RELATED"/>
    <property type="match status" value="1"/>
</dbReference>
<evidence type="ECO:0000256" key="5">
    <source>
        <dbReference type="ARBA" id="ARBA00022840"/>
    </source>
</evidence>
<keyword evidence="3 6" id="KW-0547">Nucleotide-binding</keyword>
<evidence type="ECO:0000313" key="8">
    <source>
        <dbReference type="EMBL" id="OKH46351.1"/>
    </source>
</evidence>
<feature type="site" description="Transition state stabilizer" evidence="6">
    <location>
        <position position="246"/>
    </location>
</feature>
<dbReference type="GO" id="GO:0006085">
    <property type="term" value="P:acetyl-CoA biosynthetic process"/>
    <property type="evidence" value="ECO:0007669"/>
    <property type="project" value="UniProtKB-UniRule"/>
</dbReference>
<comment type="similarity">
    <text evidence="1 6 7">Belongs to the acetokinase family.</text>
</comment>
<dbReference type="RefSeq" id="WP_073609578.1">
    <property type="nucleotide sequence ID" value="NZ_MRCG01000013.1"/>
</dbReference>
<comment type="cofactor">
    <cofactor evidence="6">
        <name>Mg(2+)</name>
        <dbReference type="ChEBI" id="CHEBI:18420"/>
    </cofactor>
    <cofactor evidence="6">
        <name>Mn(2+)</name>
        <dbReference type="ChEBI" id="CHEBI:29035"/>
    </cofactor>
    <text evidence="6">Mg(2+). Can also accept Mn(2+).</text>
</comment>
<feature type="binding site" evidence="6">
    <location>
        <position position="14"/>
    </location>
    <ligand>
        <name>ATP</name>
        <dbReference type="ChEBI" id="CHEBI:30616"/>
    </ligand>
</feature>
<feature type="binding site" evidence="6">
    <location>
        <begin position="288"/>
        <end position="290"/>
    </location>
    <ligand>
        <name>ATP</name>
        <dbReference type="ChEBI" id="CHEBI:30616"/>
    </ligand>
</feature>
<feature type="binding site" evidence="6">
    <location>
        <begin position="336"/>
        <end position="340"/>
    </location>
    <ligand>
        <name>ATP</name>
        <dbReference type="ChEBI" id="CHEBI:30616"/>
    </ligand>
</feature>
<proteinExistence type="inferred from homology"/>
<reference evidence="8 9" key="1">
    <citation type="submission" date="2016-11" db="EMBL/GenBank/DDBJ databases">
        <title>Draft Genome Sequences of Nine Cyanobacterial Strains from Diverse Habitats.</title>
        <authorList>
            <person name="Zhu T."/>
            <person name="Hou S."/>
            <person name="Lu X."/>
            <person name="Hess W.R."/>
        </authorList>
    </citation>
    <scope>NUCLEOTIDE SEQUENCE [LARGE SCALE GENOMIC DNA]</scope>
    <source>
        <strain evidence="8 9">NIES-30</strain>
    </source>
</reference>
<evidence type="ECO:0000256" key="1">
    <source>
        <dbReference type="ARBA" id="ARBA00008748"/>
    </source>
</evidence>
<dbReference type="InterPro" id="IPR023865">
    <property type="entry name" value="Aliphatic_acid_kinase_CS"/>
</dbReference>
<feature type="active site" description="Proton donor/acceptor" evidence="6">
    <location>
        <position position="154"/>
    </location>
</feature>
<feature type="binding site" evidence="6">
    <location>
        <position position="97"/>
    </location>
    <ligand>
        <name>substrate</name>
    </ligand>
</feature>
<comment type="caution">
    <text evidence="8">The sequence shown here is derived from an EMBL/GenBank/DDBJ whole genome shotgun (WGS) entry which is preliminary data.</text>
</comment>
<dbReference type="InterPro" id="IPR043129">
    <property type="entry name" value="ATPase_NBD"/>
</dbReference>
<keyword evidence="9" id="KW-1185">Reference proteome</keyword>
<dbReference type="EC" id="2.7.2.1" evidence="6"/>
<dbReference type="Gene3D" id="3.30.420.40">
    <property type="match status" value="2"/>
</dbReference>
<comment type="pathway">
    <text evidence="6">Metabolic intermediate biosynthesis; acetyl-CoA biosynthesis; acetyl-CoA from acetate: step 1/2.</text>
</comment>
<dbReference type="SUPFAM" id="SSF53067">
    <property type="entry name" value="Actin-like ATPase domain"/>
    <property type="match status" value="2"/>
</dbReference>
<dbReference type="OrthoDB" id="9802453at2"/>
<dbReference type="PIRSF" id="PIRSF000722">
    <property type="entry name" value="Acetate_prop_kin"/>
    <property type="match status" value="1"/>
</dbReference>
<keyword evidence="4 6" id="KW-0418">Kinase</keyword>
<evidence type="ECO:0000256" key="6">
    <source>
        <dbReference type="HAMAP-Rule" id="MF_00020"/>
    </source>
</evidence>
<feature type="site" description="Transition state stabilizer" evidence="6">
    <location>
        <position position="185"/>
    </location>
</feature>
<protein>
    <recommendedName>
        <fullName evidence="6">Acetate kinase</fullName>
        <ecNumber evidence="6">2.7.2.1</ecNumber>
    </recommendedName>
    <alternativeName>
        <fullName evidence="6">Acetokinase</fullName>
    </alternativeName>
</protein>
<comment type="function">
    <text evidence="6">Catalyzes the formation of acetyl phosphate from acetate and ATP. Can also catalyze the reverse reaction.</text>
</comment>
<dbReference type="PANTHER" id="PTHR21060">
    <property type="entry name" value="ACETATE KINASE"/>
    <property type="match status" value="1"/>
</dbReference>
<dbReference type="STRING" id="549789.NIES30_16730"/>
<dbReference type="GO" id="GO:0005524">
    <property type="term" value="F:ATP binding"/>
    <property type="evidence" value="ECO:0007669"/>
    <property type="project" value="UniProtKB-KW"/>
</dbReference>
<dbReference type="GO" id="GO:0005737">
    <property type="term" value="C:cytoplasm"/>
    <property type="evidence" value="ECO:0007669"/>
    <property type="project" value="UniProtKB-SubCell"/>
</dbReference>
<dbReference type="InterPro" id="IPR000890">
    <property type="entry name" value="Aliphatic_acid_kin_short-chain"/>
</dbReference>
<evidence type="ECO:0000256" key="7">
    <source>
        <dbReference type="RuleBase" id="RU003835"/>
    </source>
</evidence>
<evidence type="ECO:0000256" key="4">
    <source>
        <dbReference type="ARBA" id="ARBA00022777"/>
    </source>
</evidence>
<gene>
    <name evidence="6" type="primary">ackA</name>
    <name evidence="8" type="ORF">NIES30_16730</name>
</gene>
<feature type="binding site" evidence="6">
    <location>
        <position position="7"/>
    </location>
    <ligand>
        <name>Mg(2+)</name>
        <dbReference type="ChEBI" id="CHEBI:18420"/>
    </ligand>
</feature>
<comment type="subunit">
    <text evidence="6">Homodimer.</text>
</comment>
<comment type="catalytic activity">
    <reaction evidence="6">
        <text>acetate + ATP = acetyl phosphate + ADP</text>
        <dbReference type="Rhea" id="RHEA:11352"/>
        <dbReference type="ChEBI" id="CHEBI:22191"/>
        <dbReference type="ChEBI" id="CHEBI:30089"/>
        <dbReference type="ChEBI" id="CHEBI:30616"/>
        <dbReference type="ChEBI" id="CHEBI:456216"/>
        <dbReference type="EC" id="2.7.2.1"/>
    </reaction>
</comment>
<evidence type="ECO:0000256" key="3">
    <source>
        <dbReference type="ARBA" id="ARBA00022741"/>
    </source>
</evidence>
<keyword evidence="2 6" id="KW-0808">Transferase</keyword>
<dbReference type="UniPathway" id="UPA00340">
    <property type="reaction ID" value="UER00458"/>
</dbReference>
<dbReference type="GO" id="GO:0000287">
    <property type="term" value="F:magnesium ion binding"/>
    <property type="evidence" value="ECO:0007669"/>
    <property type="project" value="UniProtKB-UniRule"/>
</dbReference>
<keyword evidence="5 6" id="KW-0067">ATP-binding</keyword>
<dbReference type="GO" id="GO:0008776">
    <property type="term" value="F:acetate kinase activity"/>
    <property type="evidence" value="ECO:0007669"/>
    <property type="project" value="UniProtKB-UniRule"/>
</dbReference>
<feature type="binding site" evidence="6">
    <location>
        <position position="388"/>
    </location>
    <ligand>
        <name>Mg(2+)</name>
        <dbReference type="ChEBI" id="CHEBI:18420"/>
    </ligand>
</feature>
<feature type="binding site" evidence="6">
    <location>
        <begin position="213"/>
        <end position="217"/>
    </location>
    <ligand>
        <name>ATP</name>
        <dbReference type="ChEBI" id="CHEBI:30616"/>
    </ligand>
</feature>
<dbReference type="EMBL" id="MRCG01000013">
    <property type="protein sequence ID" value="OKH46351.1"/>
    <property type="molecule type" value="Genomic_DNA"/>
</dbReference>
<keyword evidence="6" id="KW-0460">Magnesium</keyword>
<dbReference type="Proteomes" id="UP000185557">
    <property type="component" value="Unassembled WGS sequence"/>
</dbReference>
<dbReference type="PROSITE" id="PS01076">
    <property type="entry name" value="ACETATE_KINASE_2"/>
    <property type="match status" value="1"/>
</dbReference>
<dbReference type="GO" id="GO:0006083">
    <property type="term" value="P:acetate metabolic process"/>
    <property type="evidence" value="ECO:0007669"/>
    <property type="project" value="TreeGrafter"/>
</dbReference>
<dbReference type="CDD" id="cd24010">
    <property type="entry name" value="ASKHA_NBD_AcK_PK"/>
    <property type="match status" value="1"/>
</dbReference>
<dbReference type="NCBIfam" id="TIGR00016">
    <property type="entry name" value="ackA"/>
    <property type="match status" value="1"/>
</dbReference>
<keyword evidence="6" id="KW-0963">Cytoplasm</keyword>
<name>A0A1U7J2E0_9CYAN</name>
<organism evidence="8 9">
    <name type="scientific">Phormidium tenue NIES-30</name>
    <dbReference type="NCBI Taxonomy" id="549789"/>
    <lineage>
        <taxon>Bacteria</taxon>
        <taxon>Bacillati</taxon>
        <taxon>Cyanobacteriota</taxon>
        <taxon>Cyanophyceae</taxon>
        <taxon>Oscillatoriophycideae</taxon>
        <taxon>Oscillatoriales</taxon>
        <taxon>Oscillatoriaceae</taxon>
        <taxon>Phormidium</taxon>
    </lineage>
</organism>
<accession>A0A1U7J2E0</accession>
<dbReference type="PROSITE" id="PS01075">
    <property type="entry name" value="ACETATE_KINASE_1"/>
    <property type="match status" value="1"/>
</dbReference>